<protein>
    <submittedName>
        <fullName evidence="3">30S ribosomal protein S6</fullName>
    </submittedName>
</protein>
<dbReference type="PANTHER" id="PTHR21011:SF1">
    <property type="entry name" value="SMALL RIBOSOMAL SUBUNIT PROTEIN BS6M"/>
    <property type="match status" value="1"/>
</dbReference>
<sequence>MPYYETIFIARQDISTPQAEALADQFTKVIEELGGSVPRREYWGLRSLAYRIRKNRKGHYMLLNIEAPATAMVEVERQMGINEDIIRYLTIRADKLLSGPSAMMQARTARGDERGGRGDFRGGRGERGRFGEGRFGESRFGENRGEGRSYEGRGEGRGYEGRRRDEEGGPAREAAVGAGGETGGEA</sequence>
<evidence type="ECO:0000256" key="2">
    <source>
        <dbReference type="SAM" id="MobiDB-lite"/>
    </source>
</evidence>
<dbReference type="GO" id="GO:0070181">
    <property type="term" value="F:small ribosomal subunit rRNA binding"/>
    <property type="evidence" value="ECO:0007669"/>
    <property type="project" value="TreeGrafter"/>
</dbReference>
<organism evidence="3">
    <name type="scientific">metagenome</name>
    <dbReference type="NCBI Taxonomy" id="256318"/>
    <lineage>
        <taxon>unclassified sequences</taxon>
        <taxon>metagenomes</taxon>
    </lineage>
</organism>
<proteinExistence type="inferred from homology"/>
<evidence type="ECO:0000256" key="1">
    <source>
        <dbReference type="ARBA" id="ARBA00009512"/>
    </source>
</evidence>
<dbReference type="GO" id="GO:0003735">
    <property type="term" value="F:structural constituent of ribosome"/>
    <property type="evidence" value="ECO:0007669"/>
    <property type="project" value="InterPro"/>
</dbReference>
<evidence type="ECO:0000313" key="3">
    <source>
        <dbReference type="EMBL" id="SUS04626.1"/>
    </source>
</evidence>
<dbReference type="InterPro" id="IPR035980">
    <property type="entry name" value="Ribosomal_bS6_sf"/>
</dbReference>
<dbReference type="EMBL" id="UIDG01000042">
    <property type="protein sequence ID" value="SUS04626.1"/>
    <property type="molecule type" value="Genomic_DNA"/>
</dbReference>
<dbReference type="InterPro" id="IPR020814">
    <property type="entry name" value="Ribosomal_S6_plastid/chlpt"/>
</dbReference>
<dbReference type="GO" id="GO:0006412">
    <property type="term" value="P:translation"/>
    <property type="evidence" value="ECO:0007669"/>
    <property type="project" value="InterPro"/>
</dbReference>
<dbReference type="PANTHER" id="PTHR21011">
    <property type="entry name" value="MITOCHONDRIAL 28S RIBOSOMAL PROTEIN S6"/>
    <property type="match status" value="1"/>
</dbReference>
<dbReference type="AlphaFoldDB" id="A0A380TB68"/>
<dbReference type="CDD" id="cd00473">
    <property type="entry name" value="bS6"/>
    <property type="match status" value="1"/>
</dbReference>
<accession>A0A380TB68</accession>
<dbReference type="NCBIfam" id="TIGR00166">
    <property type="entry name" value="S6"/>
    <property type="match status" value="1"/>
</dbReference>
<dbReference type="Gene3D" id="3.30.70.60">
    <property type="match status" value="1"/>
</dbReference>
<dbReference type="InterPro" id="IPR014717">
    <property type="entry name" value="Transl_elong_EF1B/ribsomal_bS6"/>
</dbReference>
<dbReference type="InterPro" id="IPR000529">
    <property type="entry name" value="Ribosomal_bS6"/>
</dbReference>
<feature type="compositionally biased region" description="Basic and acidic residues" evidence="2">
    <location>
        <begin position="109"/>
        <end position="170"/>
    </location>
</feature>
<gene>
    <name evidence="3" type="primary">rpsF</name>
    <name evidence="3" type="ORF">DF3PB_1360009</name>
</gene>
<keyword evidence="3" id="KW-0689">Ribosomal protein</keyword>
<reference evidence="3" key="1">
    <citation type="submission" date="2018-07" db="EMBL/GenBank/DDBJ databases">
        <authorList>
            <person name="Quirk P.G."/>
            <person name="Krulwich T.A."/>
        </authorList>
    </citation>
    <scope>NUCLEOTIDE SEQUENCE</scope>
</reference>
<dbReference type="GO" id="GO:0022627">
    <property type="term" value="C:cytosolic small ribosomal subunit"/>
    <property type="evidence" value="ECO:0007669"/>
    <property type="project" value="TreeGrafter"/>
</dbReference>
<feature type="region of interest" description="Disordered" evidence="2">
    <location>
        <begin position="106"/>
        <end position="186"/>
    </location>
</feature>
<dbReference type="HAMAP" id="MF_00360">
    <property type="entry name" value="Ribosomal_bS6"/>
    <property type="match status" value="1"/>
</dbReference>
<dbReference type="SUPFAM" id="SSF54995">
    <property type="entry name" value="Ribosomal protein S6"/>
    <property type="match status" value="1"/>
</dbReference>
<name>A0A380TB68_9ZZZZ</name>
<comment type="similarity">
    <text evidence="1">Belongs to the bacterial ribosomal protein bS6 family.</text>
</comment>
<dbReference type="Pfam" id="PF01250">
    <property type="entry name" value="Ribosomal_S6"/>
    <property type="match status" value="1"/>
</dbReference>
<keyword evidence="3" id="KW-0687">Ribonucleoprotein</keyword>
<feature type="compositionally biased region" description="Gly residues" evidence="2">
    <location>
        <begin position="177"/>
        <end position="186"/>
    </location>
</feature>